<comment type="caution">
    <text evidence="8">The sequence shown here is derived from an EMBL/GenBank/DDBJ whole genome shotgun (WGS) entry which is preliminary data.</text>
</comment>
<evidence type="ECO:0000259" key="7">
    <source>
        <dbReference type="Pfam" id="PF02441"/>
    </source>
</evidence>
<gene>
    <name evidence="5" type="primary">ubiX</name>
    <name evidence="8" type="ORF">CVO96_06000</name>
</gene>
<dbReference type="EMBL" id="PPPD01000001">
    <property type="protein sequence ID" value="PNY80986.1"/>
    <property type="molecule type" value="Genomic_DNA"/>
</dbReference>
<dbReference type="Gene3D" id="3.40.50.1950">
    <property type="entry name" value="Flavin prenyltransferase-like"/>
    <property type="match status" value="1"/>
</dbReference>
<evidence type="ECO:0000256" key="5">
    <source>
        <dbReference type="HAMAP-Rule" id="MF_01984"/>
    </source>
</evidence>
<dbReference type="Pfam" id="PF02441">
    <property type="entry name" value="Flavoprotein"/>
    <property type="match status" value="1"/>
</dbReference>
<name>A0A2K3UWS0_9DEIO</name>
<accession>A0A2K3UWS0</accession>
<feature type="binding site" evidence="5">
    <location>
        <position position="168"/>
    </location>
    <ligand>
        <name>dimethylallyl phosphate</name>
        <dbReference type="ChEBI" id="CHEBI:88052"/>
    </ligand>
</feature>
<keyword evidence="2 5" id="KW-0285">Flavoprotein</keyword>
<reference evidence="8 9" key="1">
    <citation type="submission" date="2018-01" db="EMBL/GenBank/DDBJ databases">
        <title>Deinococcus koreensis sp. nov., a radiation-resistant bacterium isolated from river water.</title>
        <authorList>
            <person name="Choi A."/>
        </authorList>
    </citation>
    <scope>NUCLEOTIDE SEQUENCE [LARGE SCALE GENOMIC DNA]</scope>
    <source>
        <strain evidence="8 9">SJW1-2</strain>
    </source>
</reference>
<dbReference type="InterPro" id="IPR004507">
    <property type="entry name" value="UbiX-like"/>
</dbReference>
<dbReference type="NCBIfam" id="TIGR00421">
    <property type="entry name" value="ubiX_pad"/>
    <property type="match status" value="1"/>
</dbReference>
<feature type="domain" description="Flavoprotein" evidence="7">
    <location>
        <begin position="1"/>
        <end position="172"/>
    </location>
</feature>
<dbReference type="OrthoDB" id="9781577at2"/>
<evidence type="ECO:0000256" key="4">
    <source>
        <dbReference type="ARBA" id="ARBA00022679"/>
    </source>
</evidence>
<dbReference type="GO" id="GO:0106141">
    <property type="term" value="F:flavin prenyltransferase activity"/>
    <property type="evidence" value="ECO:0007669"/>
    <property type="project" value="UniProtKB-EC"/>
</dbReference>
<keyword evidence="8" id="KW-0456">Lyase</keyword>
<dbReference type="InterPro" id="IPR003382">
    <property type="entry name" value="Flavoprotein"/>
</dbReference>
<keyword evidence="4 5" id="KW-0808">Transferase</keyword>
<comment type="catalytic activity">
    <reaction evidence="5">
        <text>dimethylallyl phosphate + FMNH2 = prenylated FMNH2 + phosphate</text>
        <dbReference type="Rhea" id="RHEA:37743"/>
        <dbReference type="ChEBI" id="CHEBI:43474"/>
        <dbReference type="ChEBI" id="CHEBI:57618"/>
        <dbReference type="ChEBI" id="CHEBI:87467"/>
        <dbReference type="ChEBI" id="CHEBI:88052"/>
        <dbReference type="EC" id="2.5.1.129"/>
    </reaction>
</comment>
<comment type="caution">
    <text evidence="5">Lacks conserved residue(s) required for the propagation of feature annotation.</text>
</comment>
<dbReference type="InterPro" id="IPR036551">
    <property type="entry name" value="Flavin_trans-like"/>
</dbReference>
<evidence type="ECO:0000256" key="6">
    <source>
        <dbReference type="SAM" id="MobiDB-lite"/>
    </source>
</evidence>
<evidence type="ECO:0000256" key="2">
    <source>
        <dbReference type="ARBA" id="ARBA00022630"/>
    </source>
</evidence>
<evidence type="ECO:0000313" key="8">
    <source>
        <dbReference type="EMBL" id="PNY80986.1"/>
    </source>
</evidence>
<feature type="binding site" evidence="5">
    <location>
        <position position="152"/>
    </location>
    <ligand>
        <name>dimethylallyl phosphate</name>
        <dbReference type="ChEBI" id="CHEBI:88052"/>
    </ligand>
</feature>
<keyword evidence="9" id="KW-1185">Reference proteome</keyword>
<dbReference type="HAMAP" id="MF_01984">
    <property type="entry name" value="ubiX_pad"/>
    <property type="match status" value="1"/>
</dbReference>
<proteinExistence type="inferred from homology"/>
<evidence type="ECO:0000256" key="3">
    <source>
        <dbReference type="ARBA" id="ARBA00022643"/>
    </source>
</evidence>
<dbReference type="AlphaFoldDB" id="A0A2K3UWS0"/>
<dbReference type="RefSeq" id="WP_103311423.1">
    <property type="nucleotide sequence ID" value="NZ_PPPD01000001.1"/>
</dbReference>
<organism evidence="8 9">
    <name type="scientific">Deinococcus koreensis</name>
    <dbReference type="NCBI Taxonomy" id="2054903"/>
    <lineage>
        <taxon>Bacteria</taxon>
        <taxon>Thermotogati</taxon>
        <taxon>Deinococcota</taxon>
        <taxon>Deinococci</taxon>
        <taxon>Deinococcales</taxon>
        <taxon>Deinococcaceae</taxon>
        <taxon>Deinococcus</taxon>
    </lineage>
</organism>
<protein>
    <recommendedName>
        <fullName evidence="5">Flavin prenyltransferase UbiX</fullName>
        <ecNumber evidence="5">2.5.1.129</ecNumber>
    </recommendedName>
</protein>
<feature type="binding site" evidence="5">
    <location>
        <begin position="87"/>
        <end position="90"/>
    </location>
    <ligand>
        <name>FMN</name>
        <dbReference type="ChEBI" id="CHEBI:58210"/>
    </ligand>
</feature>
<comment type="similarity">
    <text evidence="5">Belongs to the UbiX/PAD1 family.</text>
</comment>
<dbReference type="NCBIfam" id="NF004685">
    <property type="entry name" value="PRK06029.1"/>
    <property type="match status" value="1"/>
</dbReference>
<dbReference type="Proteomes" id="UP000236379">
    <property type="component" value="Unassembled WGS sequence"/>
</dbReference>
<feature type="binding site" evidence="5">
    <location>
        <position position="122"/>
    </location>
    <ligand>
        <name>FMN</name>
        <dbReference type="ChEBI" id="CHEBI:58210"/>
    </ligand>
</feature>
<feature type="region of interest" description="Disordered" evidence="6">
    <location>
        <begin position="181"/>
        <end position="201"/>
    </location>
</feature>
<evidence type="ECO:0000256" key="1">
    <source>
        <dbReference type="ARBA" id="ARBA00022602"/>
    </source>
</evidence>
<evidence type="ECO:0000313" key="9">
    <source>
        <dbReference type="Proteomes" id="UP000236379"/>
    </source>
</evidence>
<feature type="binding site" evidence="5">
    <location>
        <begin position="9"/>
        <end position="11"/>
    </location>
    <ligand>
        <name>FMN</name>
        <dbReference type="ChEBI" id="CHEBI:58210"/>
    </ligand>
</feature>
<dbReference type="EC" id="2.5.1.129" evidence="5"/>
<keyword evidence="3 5" id="KW-0288">FMN</keyword>
<feature type="binding site" evidence="5">
    <location>
        <position position="35"/>
    </location>
    <ligand>
        <name>FMN</name>
        <dbReference type="ChEBI" id="CHEBI:58210"/>
    </ligand>
</feature>
<dbReference type="SUPFAM" id="SSF52507">
    <property type="entry name" value="Homo-oligomeric flavin-containing Cys decarboxylases, HFCD"/>
    <property type="match status" value="1"/>
</dbReference>
<dbReference type="GO" id="GO:0016829">
    <property type="term" value="F:lyase activity"/>
    <property type="evidence" value="ECO:0007669"/>
    <property type="project" value="UniProtKB-KW"/>
</dbReference>
<sequence>MKLVVGVSGGSGIPYALRTLQALQAAGVETHLIVSSGAKRVISAEAAGPTLADLNALATHLHDDRDLAAGVASGSFRTSGMLVIPCSAGTLAKIAHGFADSLLCRAAHVTLKERRPLVLVVREDPLPRPALSNMLAAHDAGATVMTASPGFYHAPRSVEELLHFVTARVLDQFGLDVPGFRRWGEPEPTPAQPESIQPEPA</sequence>
<keyword evidence="1 5" id="KW-0637">Prenyltransferase</keyword>
<comment type="function">
    <text evidence="5">Flavin prenyltransferase that catalyzes the synthesis of the prenylated FMN cofactor (prenyl-FMN) for 4-hydroxy-3-polyprenylbenzoic acid decarboxylase UbiD. The prenyltransferase is metal-independent and links a dimethylallyl moiety from dimethylallyl monophosphate (DMAP) to the flavin N5 and C6 atoms of FMN.</text>
</comment>